<feature type="compositionally biased region" description="Polar residues" evidence="1">
    <location>
        <begin position="162"/>
        <end position="178"/>
    </location>
</feature>
<reference evidence="3 4" key="1">
    <citation type="journal article" date="2023" name="Elife">
        <title>Identification of key yeast species and microbe-microbe interactions impacting larval growth of Drosophila in the wild.</title>
        <authorList>
            <person name="Mure A."/>
            <person name="Sugiura Y."/>
            <person name="Maeda R."/>
            <person name="Honda K."/>
            <person name="Sakurai N."/>
            <person name="Takahashi Y."/>
            <person name="Watada M."/>
            <person name="Katoh T."/>
            <person name="Gotoh A."/>
            <person name="Gotoh Y."/>
            <person name="Taniguchi I."/>
            <person name="Nakamura K."/>
            <person name="Hayashi T."/>
            <person name="Katayama T."/>
            <person name="Uemura T."/>
            <person name="Hattori Y."/>
        </authorList>
    </citation>
    <scope>NUCLEOTIDE SEQUENCE [LARGE SCALE GENOMIC DNA]</scope>
    <source>
        <strain evidence="3 4">SB-73</strain>
    </source>
</reference>
<dbReference type="GO" id="GO:0006281">
    <property type="term" value="P:DNA repair"/>
    <property type="evidence" value="ECO:0007669"/>
    <property type="project" value="TreeGrafter"/>
</dbReference>
<feature type="compositionally biased region" description="Basic and acidic residues" evidence="1">
    <location>
        <begin position="247"/>
        <end position="275"/>
    </location>
</feature>
<dbReference type="PANTHER" id="PTHR46622:SF1">
    <property type="entry name" value="DNA-DEPENDENT METALLOPROTEASE WSS1"/>
    <property type="match status" value="1"/>
</dbReference>
<evidence type="ECO:0000313" key="3">
    <source>
        <dbReference type="EMBL" id="GMM53356.1"/>
    </source>
</evidence>
<protein>
    <submittedName>
        <fullName evidence="3">Metalloendopeptidase</fullName>
    </submittedName>
</protein>
<dbReference type="PANTHER" id="PTHR46622">
    <property type="entry name" value="DNA-DEPENDENT METALLOPROTEASE WSS1"/>
    <property type="match status" value="1"/>
</dbReference>
<dbReference type="Proteomes" id="UP001362899">
    <property type="component" value="Unassembled WGS sequence"/>
</dbReference>
<dbReference type="InterPro" id="IPR013536">
    <property type="entry name" value="WLM_dom"/>
</dbReference>
<feature type="region of interest" description="Disordered" evidence="1">
    <location>
        <begin position="162"/>
        <end position="192"/>
    </location>
</feature>
<keyword evidence="4" id="KW-1185">Reference proteome</keyword>
<organism evidence="3 4">
    <name type="scientific">Starmerella bacillaris</name>
    <name type="common">Yeast</name>
    <name type="synonym">Candida zemplinina</name>
    <dbReference type="NCBI Taxonomy" id="1247836"/>
    <lineage>
        <taxon>Eukaryota</taxon>
        <taxon>Fungi</taxon>
        <taxon>Dikarya</taxon>
        <taxon>Ascomycota</taxon>
        <taxon>Saccharomycotina</taxon>
        <taxon>Dipodascomycetes</taxon>
        <taxon>Dipodascales</taxon>
        <taxon>Trichomonascaceae</taxon>
        <taxon>Starmerella</taxon>
    </lineage>
</organism>
<proteinExistence type="predicted"/>
<comment type="caution">
    <text evidence="3">The sequence shown here is derived from an EMBL/GenBank/DDBJ whole genome shotgun (WGS) entry which is preliminary data.</text>
</comment>
<dbReference type="Pfam" id="PF08325">
    <property type="entry name" value="WLM"/>
    <property type="match status" value="1"/>
</dbReference>
<dbReference type="GO" id="GO:0008237">
    <property type="term" value="F:metallopeptidase activity"/>
    <property type="evidence" value="ECO:0007669"/>
    <property type="project" value="TreeGrafter"/>
</dbReference>
<dbReference type="InterPro" id="IPR053000">
    <property type="entry name" value="WSS1-like_metalloprotease"/>
</dbReference>
<feature type="region of interest" description="Disordered" evidence="1">
    <location>
        <begin position="247"/>
        <end position="278"/>
    </location>
</feature>
<dbReference type="AlphaFoldDB" id="A0AAV5RPB0"/>
<name>A0AAV5RPB0_STABA</name>
<evidence type="ECO:0000313" key="4">
    <source>
        <dbReference type="Proteomes" id="UP001362899"/>
    </source>
</evidence>
<evidence type="ECO:0000256" key="1">
    <source>
        <dbReference type="SAM" id="MobiDB-lite"/>
    </source>
</evidence>
<accession>A0AAV5RPB0</accession>
<gene>
    <name evidence="3" type="ORF">DASB73_043190</name>
</gene>
<dbReference type="PROSITE" id="PS51397">
    <property type="entry name" value="WLM"/>
    <property type="match status" value="1"/>
</dbReference>
<feature type="domain" description="WLM" evidence="2">
    <location>
        <begin position="2"/>
        <end position="217"/>
    </location>
</feature>
<evidence type="ECO:0000259" key="2">
    <source>
        <dbReference type="PROSITE" id="PS51397"/>
    </source>
</evidence>
<dbReference type="EMBL" id="BTGC01000008">
    <property type="protein sequence ID" value="GMM53356.1"/>
    <property type="molecule type" value="Genomic_DNA"/>
</dbReference>
<sequence length="291" mass="32713">MVKWDGIQDNIGEICALKRQNDREVAQETLEKIYRYVLPIMKKRRYRVHKLVEFLPKAGNLLGLNVNHGQRISIRLRYHHDPSSFIPFENVLGTMLHELCHNTYGPHDKNFFALLDELTSEMEDMMMKGFTGDPFMGNGRTIGISPSRAIPLRLPAQPQTQAVGDGLSKTSNVSQPVKANSKKNKFGKGQKLGGVAKLPKNVPIKQLALQAAERRREADRICKTTNSLDQLSADEKGEVIDLTHENDLEEGSKHGSPCNEERASYTVDKTRDTKDTNNSISEDSAVIYILD</sequence>
<dbReference type="GO" id="GO:0005634">
    <property type="term" value="C:nucleus"/>
    <property type="evidence" value="ECO:0007669"/>
    <property type="project" value="TreeGrafter"/>
</dbReference>